<proteinExistence type="predicted"/>
<sequence>MSSLSLINSIVITGQQPGPHLLILGGVHGDEYEPMAAIRSLKKLIEPEELSGKVTLVPVVNQPAYERSSRCGPDELDLARTFPGAPDGSISQQIAHQATQLIESADYLIDLHTGGLISDLAPFSGYCLHSDQTILETQRKMARAFGLPVVWGTSAELQGRSLSAARDAGVPAIYAEWGGGSRCLPEAVSGYAAGCLSVMSALGMQETPVKTQPIQYHIEDNREQSGHLQLQNHAPVSGFFEPAVKLMETVQAGDSLGTICSLLGDEITTITASQTGVILGLRTLPYVKQDEWLAVILETDRPAPSTDSP</sequence>
<evidence type="ECO:0000259" key="5">
    <source>
        <dbReference type="Pfam" id="PF24827"/>
    </source>
</evidence>
<dbReference type="SUPFAM" id="SSF53187">
    <property type="entry name" value="Zn-dependent exopeptidases"/>
    <property type="match status" value="1"/>
</dbReference>
<dbReference type="InterPro" id="IPR053138">
    <property type="entry name" value="N-alpha-Ac-DABA_deacetylase"/>
</dbReference>
<evidence type="ECO:0000256" key="4">
    <source>
        <dbReference type="ARBA" id="ARBA00022833"/>
    </source>
</evidence>
<dbReference type="GO" id="GO:0046872">
    <property type="term" value="F:metal ion binding"/>
    <property type="evidence" value="ECO:0007669"/>
    <property type="project" value="UniProtKB-KW"/>
</dbReference>
<keyword evidence="3" id="KW-0378">Hydrolase</keyword>
<evidence type="ECO:0000313" key="7">
    <source>
        <dbReference type="Proteomes" id="UP000315647"/>
    </source>
</evidence>
<evidence type="ECO:0000256" key="3">
    <source>
        <dbReference type="ARBA" id="ARBA00022801"/>
    </source>
</evidence>
<dbReference type="Proteomes" id="UP000315647">
    <property type="component" value="Chromosome"/>
</dbReference>
<dbReference type="AlphaFoldDB" id="A0A518A049"/>
<dbReference type="InterPro" id="IPR055438">
    <property type="entry name" value="AstE_AspA_cat"/>
</dbReference>
<evidence type="ECO:0000313" key="6">
    <source>
        <dbReference type="EMBL" id="QDT25144.1"/>
    </source>
</evidence>
<reference evidence="6 7" key="1">
    <citation type="submission" date="2019-03" db="EMBL/GenBank/DDBJ databases">
        <title>Deep-cultivation of Planctomycetes and their phenomic and genomic characterization uncovers novel biology.</title>
        <authorList>
            <person name="Wiegand S."/>
            <person name="Jogler M."/>
            <person name="Boedeker C."/>
            <person name="Pinto D."/>
            <person name="Vollmers J."/>
            <person name="Rivas-Marin E."/>
            <person name="Kohn T."/>
            <person name="Peeters S.H."/>
            <person name="Heuer A."/>
            <person name="Rast P."/>
            <person name="Oberbeckmann S."/>
            <person name="Bunk B."/>
            <person name="Jeske O."/>
            <person name="Meyerdierks A."/>
            <person name="Storesund J.E."/>
            <person name="Kallscheuer N."/>
            <person name="Luecker S."/>
            <person name="Lage O.M."/>
            <person name="Pohl T."/>
            <person name="Merkel B.J."/>
            <person name="Hornburger P."/>
            <person name="Mueller R.-W."/>
            <person name="Bruemmer F."/>
            <person name="Labrenz M."/>
            <person name="Spormann A.M."/>
            <person name="Op den Camp H."/>
            <person name="Overmann J."/>
            <person name="Amann R."/>
            <person name="Jetten M.S.M."/>
            <person name="Mascher T."/>
            <person name="Medema M.H."/>
            <person name="Devos D.P."/>
            <person name="Kaster A.-K."/>
            <person name="Ovreas L."/>
            <person name="Rohde M."/>
            <person name="Galperin M.Y."/>
            <person name="Jogler C."/>
        </authorList>
    </citation>
    <scope>NUCLEOTIDE SEQUENCE [LARGE SCALE GENOMIC DNA]</scope>
    <source>
        <strain evidence="6 7">Enr10</strain>
    </source>
</reference>
<keyword evidence="2" id="KW-0479">Metal-binding</keyword>
<dbReference type="RefSeq" id="WP_145103538.1">
    <property type="nucleotide sequence ID" value="NZ_CP036277.1"/>
</dbReference>
<feature type="domain" description="Succinylglutamate desuccinylase/Aspartoacylase catalytic" evidence="5">
    <location>
        <begin position="17"/>
        <end position="201"/>
    </location>
</feature>
<dbReference type="PANTHER" id="PTHR37326">
    <property type="entry name" value="BLL3975 PROTEIN"/>
    <property type="match status" value="1"/>
</dbReference>
<dbReference type="InterPro" id="IPR043795">
    <property type="entry name" value="N-alpha-Ac-DABA-like"/>
</dbReference>
<dbReference type="Pfam" id="PF24827">
    <property type="entry name" value="AstE_AspA_cat"/>
    <property type="match status" value="1"/>
</dbReference>
<keyword evidence="4" id="KW-0862">Zinc</keyword>
<evidence type="ECO:0000256" key="2">
    <source>
        <dbReference type="ARBA" id="ARBA00022723"/>
    </source>
</evidence>
<keyword evidence="7" id="KW-1185">Reference proteome</keyword>
<dbReference type="GO" id="GO:0016788">
    <property type="term" value="F:hydrolase activity, acting on ester bonds"/>
    <property type="evidence" value="ECO:0007669"/>
    <property type="project" value="InterPro"/>
</dbReference>
<dbReference type="PIRSF" id="PIRSF039012">
    <property type="entry name" value="ASP"/>
    <property type="match status" value="1"/>
</dbReference>
<dbReference type="Gene3D" id="3.40.630.10">
    <property type="entry name" value="Zn peptidases"/>
    <property type="match status" value="1"/>
</dbReference>
<accession>A0A517Q0K2</accession>
<protein>
    <submittedName>
        <fullName evidence="6">Succinylglutamate desuccinylase / Aspartoacylase family protein</fullName>
    </submittedName>
</protein>
<evidence type="ECO:0000256" key="1">
    <source>
        <dbReference type="ARBA" id="ARBA00001947"/>
    </source>
</evidence>
<accession>A0A518A049</accession>
<dbReference type="EMBL" id="CP037421">
    <property type="protein sequence ID" value="QDT25144.1"/>
    <property type="molecule type" value="Genomic_DNA"/>
</dbReference>
<dbReference type="GO" id="GO:0016811">
    <property type="term" value="F:hydrolase activity, acting on carbon-nitrogen (but not peptide) bonds, in linear amides"/>
    <property type="evidence" value="ECO:0007669"/>
    <property type="project" value="InterPro"/>
</dbReference>
<gene>
    <name evidence="6" type="ORF">Enr10x_04390</name>
</gene>
<organism evidence="6 7">
    <name type="scientific">Gimesia panareensis</name>
    <dbReference type="NCBI Taxonomy" id="2527978"/>
    <lineage>
        <taxon>Bacteria</taxon>
        <taxon>Pseudomonadati</taxon>
        <taxon>Planctomycetota</taxon>
        <taxon>Planctomycetia</taxon>
        <taxon>Planctomycetales</taxon>
        <taxon>Planctomycetaceae</taxon>
        <taxon>Gimesia</taxon>
    </lineage>
</organism>
<dbReference type="PANTHER" id="PTHR37326:SF1">
    <property type="entry name" value="BLL3975 PROTEIN"/>
    <property type="match status" value="1"/>
</dbReference>
<comment type="cofactor">
    <cofactor evidence="1">
        <name>Zn(2+)</name>
        <dbReference type="ChEBI" id="CHEBI:29105"/>
    </cofactor>
</comment>
<name>A0A518A049_9PLAN</name>